<dbReference type="STRING" id="428990.SAMN06295987_101992"/>
<evidence type="ECO:0000313" key="1">
    <source>
        <dbReference type="EMBL" id="SLJ89396.1"/>
    </source>
</evidence>
<evidence type="ECO:0000313" key="2">
    <source>
        <dbReference type="Proteomes" id="UP000190989"/>
    </source>
</evidence>
<protein>
    <submittedName>
        <fullName evidence="1">Uncharacterized protein</fullName>
    </submittedName>
</protein>
<proteinExistence type="predicted"/>
<sequence>MRIDPASDRSMLDTLRARASGSARRGPWLKLLSDVLTLAGPQAELLRHGERPWSSATFSGSRHSIALSFAGERAVDAGEALIASLPDHEFAIPGHLVADATITGVDHENGPEPRMTVEAELLLLEEG</sequence>
<name>A0A1U6H0X6_9SPHN</name>
<dbReference type="EMBL" id="FVZE01000001">
    <property type="protein sequence ID" value="SLJ89396.1"/>
    <property type="molecule type" value="Genomic_DNA"/>
</dbReference>
<organism evidence="1 2">
    <name type="scientific">Novosphingobium mathurense</name>
    <dbReference type="NCBI Taxonomy" id="428990"/>
    <lineage>
        <taxon>Bacteria</taxon>
        <taxon>Pseudomonadati</taxon>
        <taxon>Pseudomonadota</taxon>
        <taxon>Alphaproteobacteria</taxon>
        <taxon>Sphingomonadales</taxon>
        <taxon>Sphingomonadaceae</taxon>
        <taxon>Novosphingobium</taxon>
    </lineage>
</organism>
<keyword evidence="2" id="KW-1185">Reference proteome</keyword>
<accession>A0A1U6H0X6</accession>
<dbReference type="Proteomes" id="UP000190989">
    <property type="component" value="Unassembled WGS sequence"/>
</dbReference>
<gene>
    <name evidence="1" type="ORF">SAMN06295987_101992</name>
</gene>
<reference evidence="2" key="1">
    <citation type="submission" date="2017-02" db="EMBL/GenBank/DDBJ databases">
        <authorList>
            <person name="Varghese N."/>
            <person name="Submissions S."/>
        </authorList>
    </citation>
    <scope>NUCLEOTIDE SEQUENCE [LARGE SCALE GENOMIC DNA]</scope>
    <source>
        <strain evidence="2">SM117</strain>
    </source>
</reference>
<dbReference type="AlphaFoldDB" id="A0A1U6H0X6"/>